<name>A0A074Z871_OPIVI</name>
<proteinExistence type="predicted"/>
<feature type="non-terminal residue" evidence="1">
    <location>
        <position position="204"/>
    </location>
</feature>
<dbReference type="Proteomes" id="UP000054324">
    <property type="component" value="Unassembled WGS sequence"/>
</dbReference>
<reference evidence="1 2" key="1">
    <citation type="submission" date="2013-11" db="EMBL/GenBank/DDBJ databases">
        <title>Opisthorchis viverrini - life in the bile duct.</title>
        <authorList>
            <person name="Young N.D."/>
            <person name="Nagarajan N."/>
            <person name="Lin S.J."/>
            <person name="Korhonen P.K."/>
            <person name="Jex A.R."/>
            <person name="Hall R.S."/>
            <person name="Safavi-Hemami H."/>
            <person name="Kaewkong W."/>
            <person name="Bertrand D."/>
            <person name="Gao S."/>
            <person name="Seet Q."/>
            <person name="Wongkham S."/>
            <person name="Teh B.T."/>
            <person name="Wongkham C."/>
            <person name="Intapan P.M."/>
            <person name="Maleewong W."/>
            <person name="Yang X."/>
            <person name="Hu M."/>
            <person name="Wang Z."/>
            <person name="Hofmann A."/>
            <person name="Sternberg P.W."/>
            <person name="Tan P."/>
            <person name="Wang J."/>
            <person name="Gasser R.B."/>
        </authorList>
    </citation>
    <scope>NUCLEOTIDE SEQUENCE [LARGE SCALE GENOMIC DNA]</scope>
</reference>
<evidence type="ECO:0000313" key="1">
    <source>
        <dbReference type="EMBL" id="KER19435.1"/>
    </source>
</evidence>
<gene>
    <name evidence="1" type="ORF">T265_15541</name>
</gene>
<dbReference type="RefSeq" id="XP_009176813.1">
    <property type="nucleotide sequence ID" value="XM_009178549.1"/>
</dbReference>
<dbReference type="KEGG" id="ovi:T265_15541"/>
<sequence>MCVSLLSSQFHLINIREGITWNPVESAFNMIWRHFEVCREMLPEKTQDIVCGPNCSAPIIEFDLTAAPRTNSRKCTHDASVQCGKAEPNFGPEFDTQADRQQAMGRTKTAMMGPGCDPTVFFASLQQALDGALLQLDGVLRHLLLSDHSVEGVQPSPRARLRLATATGLLNQHEFVYYSEACVIQMTNTENCLLALNEFTEPIC</sequence>
<organism evidence="1 2">
    <name type="scientific">Opisthorchis viverrini</name>
    <name type="common">Southeast Asian liver fluke</name>
    <dbReference type="NCBI Taxonomy" id="6198"/>
    <lineage>
        <taxon>Eukaryota</taxon>
        <taxon>Metazoa</taxon>
        <taxon>Spiralia</taxon>
        <taxon>Lophotrochozoa</taxon>
        <taxon>Platyhelminthes</taxon>
        <taxon>Trematoda</taxon>
        <taxon>Digenea</taxon>
        <taxon>Opisthorchiida</taxon>
        <taxon>Opisthorchiata</taxon>
        <taxon>Opisthorchiidae</taxon>
        <taxon>Opisthorchis</taxon>
    </lineage>
</organism>
<dbReference type="GeneID" id="20329706"/>
<dbReference type="CTD" id="20329706"/>
<dbReference type="AlphaFoldDB" id="A0A074Z871"/>
<dbReference type="EMBL" id="KL597208">
    <property type="protein sequence ID" value="KER19435.1"/>
    <property type="molecule type" value="Genomic_DNA"/>
</dbReference>
<protein>
    <submittedName>
        <fullName evidence="1">Uncharacterized protein</fullName>
    </submittedName>
</protein>
<accession>A0A074Z871</accession>
<keyword evidence="2" id="KW-1185">Reference proteome</keyword>
<evidence type="ECO:0000313" key="2">
    <source>
        <dbReference type="Proteomes" id="UP000054324"/>
    </source>
</evidence>